<dbReference type="EMBL" id="FODD01000024">
    <property type="protein sequence ID" value="SEO34848.1"/>
    <property type="molecule type" value="Genomic_DNA"/>
</dbReference>
<sequence length="239" mass="25632">MRARSAGRLRLADAYAPVRLAPDLDGFLLAEDFESLGGALQTRVNLNVGADVLGWTRTAPAGWQVVNAAGMPQGTAEEQGWSFMTKRFWTASDSQDRANFTRGLGIVAVADPDDWDDTGSPSKKGTFDSTLVGPAVAIPAGASRLYLGFDSHYRQESPQQASVTAEFDTGETVTLLTYSGSASADNAGKDAENQFVARSFAVPSGASKVTLRFRLFDAGNNWYWALDHIRLSATPVTEC</sequence>
<accession>A0A1H8NZV3</accession>
<organism evidence="1 2">
    <name type="scientific">Actinacidiphila rubida</name>
    <dbReference type="NCBI Taxonomy" id="310780"/>
    <lineage>
        <taxon>Bacteria</taxon>
        <taxon>Bacillati</taxon>
        <taxon>Actinomycetota</taxon>
        <taxon>Actinomycetes</taxon>
        <taxon>Kitasatosporales</taxon>
        <taxon>Streptomycetaceae</taxon>
        <taxon>Actinacidiphila</taxon>
    </lineage>
</organism>
<evidence type="ECO:0000313" key="2">
    <source>
        <dbReference type="Proteomes" id="UP000181951"/>
    </source>
</evidence>
<name>A0A1H8NZV3_9ACTN</name>
<dbReference type="Gene3D" id="2.60.120.200">
    <property type="match status" value="1"/>
</dbReference>
<protein>
    <submittedName>
        <fullName evidence="1">Uncharacterized protein</fullName>
    </submittedName>
</protein>
<dbReference type="RefSeq" id="WP_069467669.1">
    <property type="nucleotide sequence ID" value="NZ_FODD01000024.1"/>
</dbReference>
<gene>
    <name evidence="1" type="ORF">SAMN05216267_10245</name>
</gene>
<dbReference type="AlphaFoldDB" id="A0A1H8NZV3"/>
<proteinExistence type="predicted"/>
<dbReference type="Proteomes" id="UP000181951">
    <property type="component" value="Unassembled WGS sequence"/>
</dbReference>
<reference evidence="1 2" key="1">
    <citation type="submission" date="2016-10" db="EMBL/GenBank/DDBJ databases">
        <authorList>
            <person name="de Groot N.N."/>
        </authorList>
    </citation>
    <scope>NUCLEOTIDE SEQUENCE [LARGE SCALE GENOMIC DNA]</scope>
    <source>
        <strain evidence="1 2">CGMCC 4.2026</strain>
    </source>
</reference>
<dbReference type="STRING" id="310780.SAMN05216267_10245"/>
<evidence type="ECO:0000313" key="1">
    <source>
        <dbReference type="EMBL" id="SEO34848.1"/>
    </source>
</evidence>
<keyword evidence="2" id="KW-1185">Reference proteome</keyword>